<dbReference type="PANTHER" id="PTHR23026:SF125">
    <property type="entry name" value="OXYGEN-INSENSITIVE NAD(P)H NITROREDUCTASE"/>
    <property type="match status" value="1"/>
</dbReference>
<dbReference type="Proteomes" id="UP000184612">
    <property type="component" value="Unassembled WGS sequence"/>
</dbReference>
<dbReference type="InterPro" id="IPR029479">
    <property type="entry name" value="Nitroreductase"/>
</dbReference>
<dbReference type="InterPro" id="IPR050627">
    <property type="entry name" value="Nitroreductase/BluB"/>
</dbReference>
<organism evidence="3 4">
    <name type="scientific">Anaerocolumna xylanovorans DSM 12503</name>
    <dbReference type="NCBI Taxonomy" id="1121345"/>
    <lineage>
        <taxon>Bacteria</taxon>
        <taxon>Bacillati</taxon>
        <taxon>Bacillota</taxon>
        <taxon>Clostridia</taxon>
        <taxon>Lachnospirales</taxon>
        <taxon>Lachnospiraceae</taxon>
        <taxon>Anaerocolumna</taxon>
    </lineage>
</organism>
<dbReference type="EMBL" id="FRFD01000003">
    <property type="protein sequence ID" value="SHO43080.1"/>
    <property type="molecule type" value="Genomic_DNA"/>
</dbReference>
<dbReference type="SUPFAM" id="SSF55469">
    <property type="entry name" value="FMN-dependent nitroreductase-like"/>
    <property type="match status" value="1"/>
</dbReference>
<dbReference type="RefSeq" id="WP_073586850.1">
    <property type="nucleotide sequence ID" value="NZ_FRFD01000003.1"/>
</dbReference>
<dbReference type="STRING" id="1121345.SAMN02745217_00086"/>
<gene>
    <name evidence="3" type="ORF">SAMN02745217_00086</name>
</gene>
<dbReference type="PANTHER" id="PTHR23026">
    <property type="entry name" value="NADPH NITROREDUCTASE"/>
    <property type="match status" value="1"/>
</dbReference>
<name>A0A1M7XWH3_9FIRM</name>
<accession>A0A1M7XWH3</accession>
<reference evidence="3 4" key="1">
    <citation type="submission" date="2016-12" db="EMBL/GenBank/DDBJ databases">
        <authorList>
            <person name="Song W.-J."/>
            <person name="Kurnit D.M."/>
        </authorList>
    </citation>
    <scope>NUCLEOTIDE SEQUENCE [LARGE SCALE GENOMIC DNA]</scope>
    <source>
        <strain evidence="3 4">DSM 12503</strain>
    </source>
</reference>
<dbReference type="GO" id="GO:0046857">
    <property type="term" value="F:oxidoreductase activity, acting on other nitrogenous compounds as donors, with NAD or NADP as acceptor"/>
    <property type="evidence" value="ECO:0007669"/>
    <property type="project" value="TreeGrafter"/>
</dbReference>
<evidence type="ECO:0000313" key="4">
    <source>
        <dbReference type="Proteomes" id="UP000184612"/>
    </source>
</evidence>
<dbReference type="InterPro" id="IPR000415">
    <property type="entry name" value="Nitroreductase-like"/>
</dbReference>
<evidence type="ECO:0000259" key="2">
    <source>
        <dbReference type="Pfam" id="PF00881"/>
    </source>
</evidence>
<dbReference type="OrthoDB" id="9783470at2"/>
<dbReference type="Pfam" id="PF00881">
    <property type="entry name" value="Nitroreductase"/>
    <property type="match status" value="1"/>
</dbReference>
<evidence type="ECO:0000313" key="3">
    <source>
        <dbReference type="EMBL" id="SHO43080.1"/>
    </source>
</evidence>
<protein>
    <submittedName>
        <fullName evidence="3">Nitroreductase</fullName>
    </submittedName>
</protein>
<sequence length="173" mass="18866">METLKAMALRKSVRAYKDEQIAEEKLETILSAGCAAPVGMARYDSLHLTVIQDKEVIKKVSESIMQMLKRENDPLYGARTLILVSSQEMPAPGLDYTNASCVMENMLLTGADLGIGSVIVWGIALAVEANESLKEALSIPEGFKPLIGACFGYAADTEQKEKELTVKIQSNRV</sequence>
<dbReference type="AlphaFoldDB" id="A0A1M7XWH3"/>
<proteinExistence type="predicted"/>
<dbReference type="Gene3D" id="3.40.109.10">
    <property type="entry name" value="NADH Oxidase"/>
    <property type="match status" value="1"/>
</dbReference>
<dbReference type="GO" id="GO:0005829">
    <property type="term" value="C:cytosol"/>
    <property type="evidence" value="ECO:0007669"/>
    <property type="project" value="TreeGrafter"/>
</dbReference>
<keyword evidence="1" id="KW-0520">NAD</keyword>
<dbReference type="GO" id="GO:0046256">
    <property type="term" value="P:2,4,6-trinitrotoluene catabolic process"/>
    <property type="evidence" value="ECO:0007669"/>
    <property type="project" value="TreeGrafter"/>
</dbReference>
<keyword evidence="4" id="KW-1185">Reference proteome</keyword>
<evidence type="ECO:0000256" key="1">
    <source>
        <dbReference type="ARBA" id="ARBA00023027"/>
    </source>
</evidence>
<feature type="domain" description="Nitroreductase" evidence="2">
    <location>
        <begin position="10"/>
        <end position="153"/>
    </location>
</feature>